<dbReference type="InterPro" id="IPR015422">
    <property type="entry name" value="PyrdxlP-dep_Trfase_small"/>
</dbReference>
<dbReference type="PRINTS" id="PR00800">
    <property type="entry name" value="YHDCRBOXLASE"/>
</dbReference>
<dbReference type="Pfam" id="PF23113">
    <property type="entry name" value="MARCHF6_C"/>
    <property type="match status" value="1"/>
</dbReference>
<evidence type="ECO:0000256" key="8">
    <source>
        <dbReference type="SAM" id="Phobius"/>
    </source>
</evidence>
<reference evidence="10" key="1">
    <citation type="submission" date="2023-03" db="EMBL/GenBank/DDBJ databases">
        <title>Mating type loci evolution in Malassezia.</title>
        <authorList>
            <person name="Coelho M.A."/>
        </authorList>
    </citation>
    <scope>NUCLEOTIDE SEQUENCE</scope>
    <source>
        <strain evidence="10">CBS 12830</strain>
    </source>
</reference>
<feature type="transmembrane region" description="Helical" evidence="8">
    <location>
        <begin position="958"/>
        <end position="979"/>
    </location>
</feature>
<dbReference type="GO" id="GO:0016831">
    <property type="term" value="F:carboxy-lyase activity"/>
    <property type="evidence" value="ECO:0007669"/>
    <property type="project" value="UniProtKB-KW"/>
</dbReference>
<dbReference type="InterPro" id="IPR015424">
    <property type="entry name" value="PyrdxlP-dep_Trfase"/>
</dbReference>
<feature type="transmembrane region" description="Helical" evidence="8">
    <location>
        <begin position="514"/>
        <end position="532"/>
    </location>
</feature>
<feature type="region of interest" description="Disordered" evidence="7">
    <location>
        <begin position="661"/>
        <end position="725"/>
    </location>
</feature>
<feature type="transmembrane region" description="Helical" evidence="8">
    <location>
        <begin position="1201"/>
        <end position="1226"/>
    </location>
</feature>
<dbReference type="Gene3D" id="3.40.640.10">
    <property type="entry name" value="Type I PLP-dependent aspartate aminotransferase-like (Major domain)"/>
    <property type="match status" value="1"/>
</dbReference>
<keyword evidence="4 6" id="KW-0663">Pyridoxal phosphate</keyword>
<evidence type="ECO:0000256" key="2">
    <source>
        <dbReference type="ARBA" id="ARBA00009533"/>
    </source>
</evidence>
<proteinExistence type="inferred from homology"/>
<evidence type="ECO:0000256" key="7">
    <source>
        <dbReference type="SAM" id="MobiDB-lite"/>
    </source>
</evidence>
<evidence type="ECO:0000256" key="5">
    <source>
        <dbReference type="ARBA" id="ARBA00023239"/>
    </source>
</evidence>
<feature type="transmembrane region" description="Helical" evidence="8">
    <location>
        <begin position="1324"/>
        <end position="1345"/>
    </location>
</feature>
<evidence type="ECO:0000313" key="11">
    <source>
        <dbReference type="Proteomes" id="UP001214415"/>
    </source>
</evidence>
<feature type="transmembrane region" description="Helical" evidence="8">
    <location>
        <begin position="755"/>
        <end position="776"/>
    </location>
</feature>
<feature type="transmembrane region" description="Helical" evidence="8">
    <location>
        <begin position="1384"/>
        <end position="1406"/>
    </location>
</feature>
<evidence type="ECO:0000256" key="6">
    <source>
        <dbReference type="PIRSR" id="PIRSR602129-50"/>
    </source>
</evidence>
<feature type="compositionally biased region" description="Acidic residues" evidence="7">
    <location>
        <begin position="680"/>
        <end position="692"/>
    </location>
</feature>
<dbReference type="GO" id="GO:0006520">
    <property type="term" value="P:amino acid metabolic process"/>
    <property type="evidence" value="ECO:0007669"/>
    <property type="project" value="InterPro"/>
</dbReference>
<feature type="transmembrane region" description="Helical" evidence="8">
    <location>
        <begin position="900"/>
        <end position="926"/>
    </location>
</feature>
<dbReference type="SUPFAM" id="SSF53383">
    <property type="entry name" value="PLP-dependent transferases"/>
    <property type="match status" value="1"/>
</dbReference>
<feature type="domain" description="E3 ubiquitin-protein ligase MARCHF6-like C-terminal" evidence="9">
    <location>
        <begin position="1275"/>
        <end position="1449"/>
    </location>
</feature>
<sequence>MDREAYVERGYLTQRLPTQAPDHGESWSAILQDYDAHILPGITHWQHPMFFGYFPSNATYEGILADMLACMTTNPAFNWNASPAVTELEFVVLDWVANMLGLSSSFLSLDSSHNGGGIIFGSASEATLTLAVAARERAISRIASERKEDRHTVRAQLLPRLVLYCTEQTHSSAKKAAQILGLASRVLPVHRSDDYALRGSTLRDALQQDTKAGLVPFILIASYGTTNTCAVDNMAEIAEVRRAAPLLWLHVDAAYGGVTMSVPEYRDAHLDAINAHFDSFSTNLHKWGLVPFESSPTFVRDRAPLVEALTLTPAYLVSQGGDDLVSDLRNMQISLGRRFRALKVWMVLRSYGVLGFQQHIRSHVAMAATFVARIAAHPHIRVPVPPRWGLVVLRVTRPGLDAAQTDSLNRAWEQQLVAHSSEILLTPTVVPEIGVCIRWVVGAVSTRPVHIERAVALLCALVQWLQHSQKKYCELCQYPFVFHKRYTQDMPEGTLPVWLYGRYLVWRAYQALHFLGRLAVVLVCWLLLVPYATRRIYRAYLQTGDWISEAILRRPVAVLPDERIPKLDVRTSRLAALPRWAWTVLTREWLTGVVLTTSLGMVFLSLLFMREQLAEAVQRQWDETPEEAPAPEAAHNAALEHLRAAALEAAHARAEQMLAADIPDADREPGPRAAPPAAGADDDDAWTDDEEPLAPAREAPLMHNAAPPPPLPDDDGVERDEEEEWENAEHMAEDLDGMLQAVGLRGPWLELLQNLFVLESVVLLMMSLCIMVPYTVGRVLGLRFYDTLLLPVKALRVWTDPVFESLIHGMGRMLSTSFEAQAPAPTPPAPASGTLARFVQRVGSVAAQLDAVTRGGHVLQRTLCVLLGHAYIAGLWQLEARFGHWVHGGSTHSAAKFAQYYLLTLKVFFFSAMDLAVFPLLCGVLIDWCTLPLFAGASLGQIGAQAHAAPLPFVFQRWASGTVYMFFFSQLISAVRTAVRPGVMYFLGDTSDPDFSPLRDILQQGTLAQMVKLTHSAGIYSVSMACTLGLGLRVLHSIPGLLPLVWQPHTPRTVVPVELLLVHFGLRVTLKRARCAYHARRLFRLWWIWTAKCLRMSAYLMGDEQPLERGHYVYASWADWARAWVQPVEAPFVQDGGYMRVPADDRPASRCPVLIPTDAQGEPVDARARVQLDEQLAALAKMKDRAPYTVVYMPPHWRLRLLAALGLFMLLCMSGVLAALGVPLALGRLLAVGGQWPPMHDAYTVLHGYLVLAALAAAAQGVMALWPGPRTWSTYVADVRHVARACGRFAFHLGMFGGLVPMLVGLVVLQYLWPSADTTAIPTFSVWMAWATGALLLNTALLLALSVVPDDVPLLWDVYDHMQAGRLWRVPVGPAARHALRPTVAWLLAMLAAPYMTAILFMVLTGDWHASIARQRQYVRWGNGTVLGGLAMYALERYVLHRLSEWTHILRDELFLASTELVNYGGQAPDTLPPDLGVLPDAVVRG</sequence>
<keyword evidence="8" id="KW-1133">Transmembrane helix</keyword>
<dbReference type="Gene3D" id="1.20.1340.10">
    <property type="entry name" value="dopa decarboxylase, N-terminal domain"/>
    <property type="match status" value="1"/>
</dbReference>
<evidence type="ECO:0000256" key="1">
    <source>
        <dbReference type="ARBA" id="ARBA00001933"/>
    </source>
</evidence>
<comment type="similarity">
    <text evidence="2">Belongs to the group II decarboxylase family.</text>
</comment>
<name>A0AAF0IZW6_9BASI</name>
<keyword evidence="3" id="KW-0210">Decarboxylase</keyword>
<feature type="modified residue" description="N6-(pyridoxal phosphate)lysine" evidence="6">
    <location>
        <position position="286"/>
    </location>
</feature>
<dbReference type="Pfam" id="PF00282">
    <property type="entry name" value="Pyridoxal_deC"/>
    <property type="match status" value="1"/>
</dbReference>
<feature type="compositionally biased region" description="Acidic residues" evidence="7">
    <location>
        <begin position="712"/>
        <end position="725"/>
    </location>
</feature>
<dbReference type="Gene3D" id="3.90.1150.10">
    <property type="entry name" value="Aspartate Aminotransferase, domain 1"/>
    <property type="match status" value="1"/>
</dbReference>
<dbReference type="GO" id="GO:0030170">
    <property type="term" value="F:pyridoxal phosphate binding"/>
    <property type="evidence" value="ECO:0007669"/>
    <property type="project" value="InterPro"/>
</dbReference>
<gene>
    <name evidence="10" type="ORF">MEQU1_002734</name>
</gene>
<dbReference type="InterPro" id="IPR010977">
    <property type="entry name" value="Aromatic_deC"/>
</dbReference>
<evidence type="ECO:0000313" key="10">
    <source>
        <dbReference type="EMBL" id="WFD24037.1"/>
    </source>
</evidence>
<organism evidence="10 11">
    <name type="scientific">Malassezia equina</name>
    <dbReference type="NCBI Taxonomy" id="1381935"/>
    <lineage>
        <taxon>Eukaryota</taxon>
        <taxon>Fungi</taxon>
        <taxon>Dikarya</taxon>
        <taxon>Basidiomycota</taxon>
        <taxon>Ustilaginomycotina</taxon>
        <taxon>Malasseziomycetes</taxon>
        <taxon>Malasseziales</taxon>
        <taxon>Malasseziaceae</taxon>
        <taxon>Malassezia</taxon>
    </lineage>
</organism>
<feature type="transmembrane region" description="Helical" evidence="8">
    <location>
        <begin position="1246"/>
        <end position="1268"/>
    </location>
</feature>
<dbReference type="InterPro" id="IPR002129">
    <property type="entry name" value="PyrdxlP-dep_de-COase"/>
</dbReference>
<keyword evidence="8" id="KW-0472">Membrane</keyword>
<dbReference type="EMBL" id="CP119904">
    <property type="protein sequence ID" value="WFD24037.1"/>
    <property type="molecule type" value="Genomic_DNA"/>
</dbReference>
<dbReference type="GO" id="GO:0005737">
    <property type="term" value="C:cytoplasm"/>
    <property type="evidence" value="ECO:0007669"/>
    <property type="project" value="TreeGrafter"/>
</dbReference>
<evidence type="ECO:0000259" key="9">
    <source>
        <dbReference type="Pfam" id="PF23113"/>
    </source>
</evidence>
<keyword evidence="11" id="KW-1185">Reference proteome</keyword>
<dbReference type="InterPro" id="IPR056521">
    <property type="entry name" value="MARCHF6-like_C"/>
</dbReference>
<keyword evidence="5" id="KW-0456">Lyase</keyword>
<keyword evidence="8" id="KW-0812">Transmembrane</keyword>
<protein>
    <recommendedName>
        <fullName evidence="9">E3 ubiquitin-protein ligase MARCHF6-like C-terminal domain-containing protein</fullName>
    </recommendedName>
</protein>
<feature type="transmembrane region" description="Helical" evidence="8">
    <location>
        <begin position="1289"/>
        <end position="1312"/>
    </location>
</feature>
<dbReference type="PANTHER" id="PTHR11999:SF70">
    <property type="entry name" value="MIP05841P"/>
    <property type="match status" value="1"/>
</dbReference>
<evidence type="ECO:0000256" key="3">
    <source>
        <dbReference type="ARBA" id="ARBA00022793"/>
    </source>
</evidence>
<dbReference type="PANTHER" id="PTHR11999">
    <property type="entry name" value="GROUP II PYRIDOXAL-5-PHOSPHATE DECARBOXYLASE"/>
    <property type="match status" value="1"/>
</dbReference>
<feature type="transmembrane region" description="Helical" evidence="8">
    <location>
        <begin position="1418"/>
        <end position="1435"/>
    </location>
</feature>
<dbReference type="InterPro" id="IPR015421">
    <property type="entry name" value="PyrdxlP-dep_Trfase_major"/>
</dbReference>
<comment type="cofactor">
    <cofactor evidence="1 6">
        <name>pyridoxal 5'-phosphate</name>
        <dbReference type="ChEBI" id="CHEBI:597326"/>
    </cofactor>
</comment>
<dbReference type="GO" id="GO:0019752">
    <property type="term" value="P:carboxylic acid metabolic process"/>
    <property type="evidence" value="ECO:0007669"/>
    <property type="project" value="InterPro"/>
</dbReference>
<accession>A0AAF0IZW6</accession>
<feature type="transmembrane region" description="Helical" evidence="8">
    <location>
        <begin position="589"/>
        <end position="609"/>
    </location>
</feature>
<dbReference type="Proteomes" id="UP001214415">
    <property type="component" value="Chromosome 5"/>
</dbReference>
<evidence type="ECO:0000256" key="4">
    <source>
        <dbReference type="ARBA" id="ARBA00022898"/>
    </source>
</evidence>